<dbReference type="GO" id="GO:0140588">
    <property type="term" value="P:chromatin looping"/>
    <property type="evidence" value="ECO:0007669"/>
    <property type="project" value="InterPro"/>
</dbReference>
<reference evidence="2 3" key="1">
    <citation type="journal article" date="2020" name="IScience">
        <title>Genome Sequencing of the Endangered Kingdonia uniflora (Circaeasteraceae, Ranunculales) Reveals Potential Mechanisms of Evolutionary Specialization.</title>
        <authorList>
            <person name="Sun Y."/>
            <person name="Deng T."/>
            <person name="Zhang A."/>
            <person name="Moore M.J."/>
            <person name="Landis J.B."/>
            <person name="Lin N."/>
            <person name="Zhang H."/>
            <person name="Zhang X."/>
            <person name="Huang J."/>
            <person name="Zhang X."/>
            <person name="Sun H."/>
            <person name="Wang H."/>
        </authorList>
    </citation>
    <scope>NUCLEOTIDE SEQUENCE [LARGE SCALE GENOMIC DNA]</scope>
    <source>
        <strain evidence="2">TB1705</strain>
        <tissue evidence="2">Leaf</tissue>
    </source>
</reference>
<keyword evidence="1" id="KW-0175">Coiled coil</keyword>
<dbReference type="GO" id="GO:1990414">
    <property type="term" value="P:replication-born double-strand break repair via sister chromatid exchange"/>
    <property type="evidence" value="ECO:0007669"/>
    <property type="project" value="TreeGrafter"/>
</dbReference>
<gene>
    <name evidence="2" type="ORF">GIB67_037591</name>
</gene>
<sequence>HYDGKADFLLFKCAIIQLPSQTLLLSVSDKASRLIGMFFPALKVSIPSYRYCTEILASLPFTAPDEPLYLIYTINRVLQVRFVSLETTMKALSSRSVQEDKHAISDENGADCQETIALQLLLKLKIHLKIAFGLSDARCQECSPNDSLKPGEALSRQNIPFDISRVYISLPTSHKEIIERYQAFPTALRRAGARLSNNAARNVGPVSALLRKIGLGVHMQGKGKVRMVQTRCHMIRHVIEGILAIKTVEVRERIFGSLGYDVELPMKVCQLEGLDTWWSKELGSSVDEVFTSGRTNEFDSGGEGGLEKFSGFPGRQFRDCTVAEGEEYFFLLADLEVVKRDRGIDEWISLEYFDGDVWSDLSEGFLYYLSQLENGLSIPLTNLAKGVMNAIGACPVQMNENMWEVITVCDHLNDRWEKEKNVRRITPEDVLQFYEVKNFKASGGSYFCASVTRHHFFDLNLTGRTWNDNIVWVKGNCLQRGMKSTVKRKESLLDEVAEEETELEPVLGEPDMSIKKRVESKSKKIAKAQLTREKEEGRAFGGLGEKVAKGRSVSVDDLKEVEEKARLAILQGKEDTSQMVARLVKGIWRGIKEQESELEKANNELEKNLALAKTDALKEVKQLKATHAMVIGQLQVEAKANLDETAEECDRLGRHLMLKGYSQEKVDTIKSDTYAEEEEKEAEVLGVVDGLDGVYPQMVLDNQGDDVELPKGGSEKVVKEMSLKINDLEFGLARERKTSKALLSLQTELQALERTEELCRSDLNRYRIELEQIRQKFIGKDDELKEKVLEGEIRAKDLLVKRKDELLKDLPMREELNAELGILCARVVELQAINLAKNYKSQPQSCRDSVEPSCMLNQAYRCRPNKL</sequence>
<evidence type="ECO:0000256" key="1">
    <source>
        <dbReference type="SAM" id="Coils"/>
    </source>
</evidence>
<dbReference type="GO" id="GO:0010468">
    <property type="term" value="P:regulation of gene expression"/>
    <property type="evidence" value="ECO:0007669"/>
    <property type="project" value="InterPro"/>
</dbReference>
<name>A0A7J7LSM5_9MAGN</name>
<feature type="coiled-coil region" evidence="1">
    <location>
        <begin position="588"/>
        <end position="615"/>
    </location>
</feature>
<dbReference type="EMBL" id="JACGCM010002050">
    <property type="protein sequence ID" value="KAF6145558.1"/>
    <property type="molecule type" value="Genomic_DNA"/>
</dbReference>
<dbReference type="Proteomes" id="UP000541444">
    <property type="component" value="Unassembled WGS sequence"/>
</dbReference>
<comment type="caution">
    <text evidence="2">The sequence shown here is derived from an EMBL/GenBank/DDBJ whole genome shotgun (WGS) entry which is preliminary data.</text>
</comment>
<protein>
    <submittedName>
        <fullName evidence="2">Uncharacterized protein</fullName>
    </submittedName>
</protein>
<proteinExistence type="predicted"/>
<dbReference type="GO" id="GO:0003682">
    <property type="term" value="F:chromatin binding"/>
    <property type="evidence" value="ECO:0007669"/>
    <property type="project" value="TreeGrafter"/>
</dbReference>
<dbReference type="InterPro" id="IPR033031">
    <property type="entry name" value="Scc2/Nipped-B"/>
</dbReference>
<feature type="non-terminal residue" evidence="2">
    <location>
        <position position="1"/>
    </location>
</feature>
<dbReference type="OrthoDB" id="418242at2759"/>
<dbReference type="PANTHER" id="PTHR21704:SF18">
    <property type="entry name" value="NIPPED-B-LIKE PROTEIN"/>
    <property type="match status" value="1"/>
</dbReference>
<keyword evidence="3" id="KW-1185">Reference proteome</keyword>
<organism evidence="2 3">
    <name type="scientific">Kingdonia uniflora</name>
    <dbReference type="NCBI Taxonomy" id="39325"/>
    <lineage>
        <taxon>Eukaryota</taxon>
        <taxon>Viridiplantae</taxon>
        <taxon>Streptophyta</taxon>
        <taxon>Embryophyta</taxon>
        <taxon>Tracheophyta</taxon>
        <taxon>Spermatophyta</taxon>
        <taxon>Magnoliopsida</taxon>
        <taxon>Ranunculales</taxon>
        <taxon>Circaeasteraceae</taxon>
        <taxon>Kingdonia</taxon>
    </lineage>
</organism>
<dbReference type="GO" id="GO:0061775">
    <property type="term" value="F:cohesin loader activity"/>
    <property type="evidence" value="ECO:0007669"/>
    <property type="project" value="InterPro"/>
</dbReference>
<dbReference type="PANTHER" id="PTHR21704">
    <property type="entry name" value="NIPPED-B-LIKE PROTEIN DELANGIN SCC2-RELATED"/>
    <property type="match status" value="1"/>
</dbReference>
<dbReference type="GO" id="GO:0090694">
    <property type="term" value="C:Scc2-Scc4 cohesin loading complex"/>
    <property type="evidence" value="ECO:0007669"/>
    <property type="project" value="TreeGrafter"/>
</dbReference>
<dbReference type="GO" id="GO:0071169">
    <property type="term" value="P:establishment of protein localization to chromatin"/>
    <property type="evidence" value="ECO:0007669"/>
    <property type="project" value="TreeGrafter"/>
</dbReference>
<evidence type="ECO:0000313" key="3">
    <source>
        <dbReference type="Proteomes" id="UP000541444"/>
    </source>
</evidence>
<dbReference type="AlphaFoldDB" id="A0A7J7LSM5"/>
<accession>A0A7J7LSM5</accession>
<evidence type="ECO:0000313" key="2">
    <source>
        <dbReference type="EMBL" id="KAF6145558.1"/>
    </source>
</evidence>
<dbReference type="GO" id="GO:0034087">
    <property type="term" value="P:establishment of mitotic sister chromatid cohesion"/>
    <property type="evidence" value="ECO:0007669"/>
    <property type="project" value="TreeGrafter"/>
</dbReference>